<sequence length="90" mass="10135">MPAFNEPRSTARIWLWTTVVVVLISLVLAPTHDYTICVDNYSDPALSYCESYPLSLAGNRTHVWAWLAALTLAALTGWLAARRHKTRPHD</sequence>
<evidence type="ECO:0000313" key="2">
    <source>
        <dbReference type="EMBL" id="MBB2957489.1"/>
    </source>
</evidence>
<dbReference type="EMBL" id="JACHWJ010000002">
    <property type="protein sequence ID" value="MBB2957489.1"/>
    <property type="molecule type" value="Genomic_DNA"/>
</dbReference>
<gene>
    <name evidence="2" type="ORF">FHX72_001626</name>
</gene>
<evidence type="ECO:0000313" key="3">
    <source>
        <dbReference type="Proteomes" id="UP000545286"/>
    </source>
</evidence>
<feature type="transmembrane region" description="Helical" evidence="1">
    <location>
        <begin position="63"/>
        <end position="81"/>
    </location>
</feature>
<dbReference type="RefSeq" id="WP_068493678.1">
    <property type="nucleotide sequence ID" value="NZ_CZJY01000051.1"/>
</dbReference>
<feature type="transmembrane region" description="Helical" evidence="1">
    <location>
        <begin position="12"/>
        <end position="31"/>
    </location>
</feature>
<comment type="caution">
    <text evidence="2">The sequence shown here is derived from an EMBL/GenBank/DDBJ whole genome shotgun (WGS) entry which is preliminary data.</text>
</comment>
<organism evidence="2 3">
    <name type="scientific">Pseudoclavibacter helvolus</name>
    <dbReference type="NCBI Taxonomy" id="255205"/>
    <lineage>
        <taxon>Bacteria</taxon>
        <taxon>Bacillati</taxon>
        <taxon>Actinomycetota</taxon>
        <taxon>Actinomycetes</taxon>
        <taxon>Micrococcales</taxon>
        <taxon>Microbacteriaceae</taxon>
        <taxon>Pseudoclavibacter</taxon>
    </lineage>
</organism>
<evidence type="ECO:0000256" key="1">
    <source>
        <dbReference type="SAM" id="Phobius"/>
    </source>
</evidence>
<dbReference type="OrthoDB" id="5119548at2"/>
<dbReference type="Proteomes" id="UP000545286">
    <property type="component" value="Unassembled WGS sequence"/>
</dbReference>
<dbReference type="AlphaFoldDB" id="A0A7W4UN45"/>
<keyword evidence="1" id="KW-0472">Membrane</keyword>
<keyword evidence="1" id="KW-1133">Transmembrane helix</keyword>
<keyword evidence="3" id="KW-1185">Reference proteome</keyword>
<accession>A0A7W4UN45</accession>
<name>A0A7W4UN45_9MICO</name>
<protein>
    <submittedName>
        <fullName evidence="2">Uncharacterized protein</fullName>
    </submittedName>
</protein>
<proteinExistence type="predicted"/>
<keyword evidence="1" id="KW-0812">Transmembrane</keyword>
<reference evidence="2 3" key="1">
    <citation type="submission" date="2020-08" db="EMBL/GenBank/DDBJ databases">
        <title>Sequencing the genomes of 1000 actinobacteria strains.</title>
        <authorList>
            <person name="Klenk H.-P."/>
        </authorList>
    </citation>
    <scope>NUCLEOTIDE SEQUENCE [LARGE SCALE GENOMIC DNA]</scope>
    <source>
        <strain evidence="2 3">DSM 20419</strain>
    </source>
</reference>